<gene>
    <name evidence="4" type="ORF">O4U47_02005</name>
</gene>
<evidence type="ECO:0000259" key="3">
    <source>
        <dbReference type="Pfam" id="PF23771"/>
    </source>
</evidence>
<keyword evidence="1" id="KW-0175">Coiled coil</keyword>
<protein>
    <submittedName>
        <fullName evidence="4">DUF2786 domain-containing protein</fullName>
    </submittedName>
</protein>
<keyword evidence="5" id="KW-1185">Reference proteome</keyword>
<evidence type="ECO:0000313" key="5">
    <source>
        <dbReference type="Proteomes" id="UP001165685"/>
    </source>
</evidence>
<feature type="domain" description="DUF7168" evidence="3">
    <location>
        <begin position="236"/>
        <end position="342"/>
    </location>
</feature>
<feature type="domain" description="DUF2786" evidence="2">
    <location>
        <begin position="173"/>
        <end position="210"/>
    </location>
</feature>
<evidence type="ECO:0000256" key="1">
    <source>
        <dbReference type="SAM" id="Coils"/>
    </source>
</evidence>
<dbReference type="EMBL" id="JAQFWP010000002">
    <property type="protein sequence ID" value="MDA2803272.1"/>
    <property type="molecule type" value="Genomic_DNA"/>
</dbReference>
<dbReference type="InterPro" id="IPR055592">
    <property type="entry name" value="DUF7168"/>
</dbReference>
<feature type="coiled-coil region" evidence="1">
    <location>
        <begin position="312"/>
        <end position="339"/>
    </location>
</feature>
<proteinExistence type="predicted"/>
<evidence type="ECO:0000259" key="2">
    <source>
        <dbReference type="Pfam" id="PF10979"/>
    </source>
</evidence>
<comment type="caution">
    <text evidence="4">The sequence shown here is derived from an EMBL/GenBank/DDBJ whole genome shotgun (WGS) entry which is preliminary data.</text>
</comment>
<organism evidence="4 5">
    <name type="scientific">Nocardiopsis suaedae</name>
    <dbReference type="NCBI Taxonomy" id="3018444"/>
    <lineage>
        <taxon>Bacteria</taxon>
        <taxon>Bacillati</taxon>
        <taxon>Actinomycetota</taxon>
        <taxon>Actinomycetes</taxon>
        <taxon>Streptosporangiales</taxon>
        <taxon>Nocardiopsidaceae</taxon>
        <taxon>Nocardiopsis</taxon>
    </lineage>
</organism>
<name>A0ABT4TEY0_9ACTN</name>
<dbReference type="RefSeq" id="WP_270675572.1">
    <property type="nucleotide sequence ID" value="NZ_JAQFWP010000002.1"/>
</dbReference>
<reference evidence="4" key="1">
    <citation type="submission" date="2023-01" db="EMBL/GenBank/DDBJ databases">
        <title>Draft genome sequence of Nocardiopsis sp. LSu2-4 isolated from halophytes.</title>
        <authorList>
            <person name="Duangmal K."/>
            <person name="Chantavorakit T."/>
        </authorList>
    </citation>
    <scope>NUCLEOTIDE SEQUENCE</scope>
    <source>
        <strain evidence="4">LSu2-4</strain>
    </source>
</reference>
<accession>A0ABT4TEY0</accession>
<dbReference type="Proteomes" id="UP001165685">
    <property type="component" value="Unassembled WGS sequence"/>
</dbReference>
<evidence type="ECO:0000313" key="4">
    <source>
        <dbReference type="EMBL" id="MDA2803272.1"/>
    </source>
</evidence>
<sequence>MSEAEKASELIGSAVGAVRDDDEAGVDAALAPLADSSRPDWARTVDRALLSLLASHVAHAWRRNWQPAELVRHAGRELGADAERMCADAVLAERGERPGAALDPRWREQLRALEAEAAEGADRPGAAPPTRFEAVELTLRLAVLLEAVPPLQRLCPRPGEEAPVAGPSGSPKLDRVRALLAKAESTEFPDEAEALTARAQAMMARHSIDEALLTAGGPAPETVGVRLPVDSPYDDHKATLLNVVAEANHCRAVWHQELGLCTVIGRPADVEGVELLAASLLAQAASAMVATGARRERAGRSNRKAFRASFWAAFADRIGERLERSAQEAEREAAAEHAAEGRDLVPLFAAREREVDAAVDRMFEELTYSRVRGPADLDGWNAGREAADDAALRARERIRGV</sequence>
<dbReference type="Pfam" id="PF10979">
    <property type="entry name" value="DUF2786"/>
    <property type="match status" value="1"/>
</dbReference>
<dbReference type="Pfam" id="PF23771">
    <property type="entry name" value="DUF7168"/>
    <property type="match status" value="1"/>
</dbReference>
<dbReference type="InterPro" id="IPR024498">
    <property type="entry name" value="DUF2786"/>
</dbReference>